<keyword evidence="4 7" id="KW-0812">Transmembrane</keyword>
<dbReference type="PANTHER" id="PTHR43744:SF9">
    <property type="entry name" value="POLYGALACTURONAN_RHAMNOGALACTURONAN TRANSPORT SYSTEM PERMEASE PROTEIN YTCP"/>
    <property type="match status" value="1"/>
</dbReference>
<evidence type="ECO:0000313" key="10">
    <source>
        <dbReference type="Proteomes" id="UP000823891"/>
    </source>
</evidence>
<dbReference type="PANTHER" id="PTHR43744">
    <property type="entry name" value="ABC TRANSPORTER PERMEASE PROTEIN MG189-RELATED-RELATED"/>
    <property type="match status" value="1"/>
</dbReference>
<comment type="caution">
    <text evidence="9">The sequence shown here is derived from an EMBL/GenBank/DDBJ whole genome shotgun (WGS) entry which is preliminary data.</text>
</comment>
<organism evidence="9 10">
    <name type="scientific">Candidatus Eisenbergiella merdavium</name>
    <dbReference type="NCBI Taxonomy" id="2838551"/>
    <lineage>
        <taxon>Bacteria</taxon>
        <taxon>Bacillati</taxon>
        <taxon>Bacillota</taxon>
        <taxon>Clostridia</taxon>
        <taxon>Lachnospirales</taxon>
        <taxon>Lachnospiraceae</taxon>
        <taxon>Eisenbergiella</taxon>
    </lineage>
</organism>
<dbReference type="Pfam" id="PF00528">
    <property type="entry name" value="BPD_transp_1"/>
    <property type="match status" value="1"/>
</dbReference>
<dbReference type="SUPFAM" id="SSF161098">
    <property type="entry name" value="MetI-like"/>
    <property type="match status" value="1"/>
</dbReference>
<dbReference type="GO" id="GO:0005886">
    <property type="term" value="C:plasma membrane"/>
    <property type="evidence" value="ECO:0007669"/>
    <property type="project" value="UniProtKB-SubCell"/>
</dbReference>
<dbReference type="PROSITE" id="PS50928">
    <property type="entry name" value="ABC_TM1"/>
    <property type="match status" value="1"/>
</dbReference>
<feature type="transmembrane region" description="Helical" evidence="7">
    <location>
        <begin position="192"/>
        <end position="214"/>
    </location>
</feature>
<sequence length="297" mass="33259">MAKSKYQKGSAIKVSRAYRIFTVCNNVLLALICAVMLYPFLYLIAQSFSSYEAIVAGKVGLWPVDFSLDTYVYVVTNGVFIPDYINTIIYSVVGTFCALFFSSLLAYPMSKQELWGNKIVGPLIIFTMYFGGGMIPNYLLMISLGLRDTVAAFILPGMISTYYVILMRSFFVTVPRELEEAGEIDGLNKFGVFFRIALPLSKPILATMLLFYLVQYWNNWFDAFLYLDTQDKWPVAYYLRNLISTSSSTSEDAGEAITIAANIKSCAMVLTAAPIICVYPFIQKYFVQGMMLGGVKG</sequence>
<comment type="subcellular location">
    <subcellularLocation>
        <location evidence="1 7">Cell membrane</location>
        <topology evidence="1 7">Multi-pass membrane protein</topology>
    </subcellularLocation>
</comment>
<evidence type="ECO:0000256" key="1">
    <source>
        <dbReference type="ARBA" id="ARBA00004651"/>
    </source>
</evidence>
<evidence type="ECO:0000256" key="4">
    <source>
        <dbReference type="ARBA" id="ARBA00022692"/>
    </source>
</evidence>
<dbReference type="InterPro" id="IPR035906">
    <property type="entry name" value="MetI-like_sf"/>
</dbReference>
<feature type="transmembrane region" description="Helical" evidence="7">
    <location>
        <begin position="119"/>
        <end position="144"/>
    </location>
</feature>
<reference evidence="9" key="1">
    <citation type="journal article" date="2021" name="PeerJ">
        <title>Extensive microbial diversity within the chicken gut microbiome revealed by metagenomics and culture.</title>
        <authorList>
            <person name="Gilroy R."/>
            <person name="Ravi A."/>
            <person name="Getino M."/>
            <person name="Pursley I."/>
            <person name="Horton D.L."/>
            <person name="Alikhan N.F."/>
            <person name="Baker D."/>
            <person name="Gharbi K."/>
            <person name="Hall N."/>
            <person name="Watson M."/>
            <person name="Adriaenssens E.M."/>
            <person name="Foster-Nyarko E."/>
            <person name="Jarju S."/>
            <person name="Secka A."/>
            <person name="Antonio M."/>
            <person name="Oren A."/>
            <person name="Chaudhuri R.R."/>
            <person name="La Ragione R."/>
            <person name="Hildebrand F."/>
            <person name="Pallen M.J."/>
        </authorList>
    </citation>
    <scope>NUCLEOTIDE SEQUENCE</scope>
    <source>
        <strain evidence="9">USAMLcec2-132</strain>
    </source>
</reference>
<feature type="transmembrane region" description="Helical" evidence="7">
    <location>
        <begin position="256"/>
        <end position="282"/>
    </location>
</feature>
<comment type="similarity">
    <text evidence="7">Belongs to the binding-protein-dependent transport system permease family.</text>
</comment>
<keyword evidence="3" id="KW-1003">Cell membrane</keyword>
<dbReference type="Gene3D" id="1.10.3720.10">
    <property type="entry name" value="MetI-like"/>
    <property type="match status" value="1"/>
</dbReference>
<dbReference type="CDD" id="cd06261">
    <property type="entry name" value="TM_PBP2"/>
    <property type="match status" value="1"/>
</dbReference>
<protein>
    <submittedName>
        <fullName evidence="9">Carbohydrate ABC transporter permease</fullName>
    </submittedName>
</protein>
<dbReference type="GO" id="GO:0055085">
    <property type="term" value="P:transmembrane transport"/>
    <property type="evidence" value="ECO:0007669"/>
    <property type="project" value="InterPro"/>
</dbReference>
<evidence type="ECO:0000256" key="6">
    <source>
        <dbReference type="ARBA" id="ARBA00023136"/>
    </source>
</evidence>
<feature type="transmembrane region" description="Helical" evidence="7">
    <location>
        <begin position="150"/>
        <end position="171"/>
    </location>
</feature>
<dbReference type="EMBL" id="DWWS01000054">
    <property type="protein sequence ID" value="HJC25088.1"/>
    <property type="molecule type" value="Genomic_DNA"/>
</dbReference>
<gene>
    <name evidence="9" type="ORF">H9761_15545</name>
</gene>
<accession>A0A9D2NHT1</accession>
<feature type="domain" description="ABC transmembrane type-1" evidence="8">
    <location>
        <begin position="84"/>
        <end position="276"/>
    </location>
</feature>
<evidence type="ECO:0000256" key="3">
    <source>
        <dbReference type="ARBA" id="ARBA00022475"/>
    </source>
</evidence>
<proteinExistence type="inferred from homology"/>
<keyword evidence="6 7" id="KW-0472">Membrane</keyword>
<reference evidence="9" key="2">
    <citation type="submission" date="2021-04" db="EMBL/GenBank/DDBJ databases">
        <authorList>
            <person name="Gilroy R."/>
        </authorList>
    </citation>
    <scope>NUCLEOTIDE SEQUENCE</scope>
    <source>
        <strain evidence="9">USAMLcec2-132</strain>
    </source>
</reference>
<name>A0A9D2NHT1_9FIRM</name>
<evidence type="ECO:0000259" key="8">
    <source>
        <dbReference type="PROSITE" id="PS50928"/>
    </source>
</evidence>
<evidence type="ECO:0000313" key="9">
    <source>
        <dbReference type="EMBL" id="HJC25088.1"/>
    </source>
</evidence>
<dbReference type="InterPro" id="IPR000515">
    <property type="entry name" value="MetI-like"/>
</dbReference>
<evidence type="ECO:0000256" key="7">
    <source>
        <dbReference type="RuleBase" id="RU363032"/>
    </source>
</evidence>
<evidence type="ECO:0000256" key="2">
    <source>
        <dbReference type="ARBA" id="ARBA00022448"/>
    </source>
</evidence>
<dbReference type="Proteomes" id="UP000823891">
    <property type="component" value="Unassembled WGS sequence"/>
</dbReference>
<feature type="transmembrane region" description="Helical" evidence="7">
    <location>
        <begin position="88"/>
        <end position="107"/>
    </location>
</feature>
<keyword evidence="2 7" id="KW-0813">Transport</keyword>
<keyword evidence="5 7" id="KW-1133">Transmembrane helix</keyword>
<evidence type="ECO:0000256" key="5">
    <source>
        <dbReference type="ARBA" id="ARBA00022989"/>
    </source>
</evidence>
<feature type="transmembrane region" description="Helical" evidence="7">
    <location>
        <begin position="20"/>
        <end position="41"/>
    </location>
</feature>
<dbReference type="AlphaFoldDB" id="A0A9D2NHT1"/>